<reference evidence="3" key="1">
    <citation type="journal article" date="2012" name="G3 (Bethesda)">
        <title>Pichia sorbitophila, an interspecies yeast hybrid reveals early steps of genome resolution following polyploidization.</title>
        <authorList>
            <person name="Leh Louis V."/>
            <person name="Despons L."/>
            <person name="Friedrich A."/>
            <person name="Martin T."/>
            <person name="Durrens P."/>
            <person name="Casaregola S."/>
            <person name="Neuveglise C."/>
            <person name="Fairhead C."/>
            <person name="Marck C."/>
            <person name="Cruz J.A."/>
            <person name="Straub M.L."/>
            <person name="Kugler V."/>
            <person name="Sacerdot C."/>
            <person name="Uzunov Z."/>
            <person name="Thierry A."/>
            <person name="Weiss S."/>
            <person name="Bleykasten C."/>
            <person name="De Montigny J."/>
            <person name="Jacques N."/>
            <person name="Jung P."/>
            <person name="Lemaire M."/>
            <person name="Mallet S."/>
            <person name="Morel G."/>
            <person name="Richard G.F."/>
            <person name="Sarkar A."/>
            <person name="Savel G."/>
            <person name="Schacherer J."/>
            <person name="Seret M.L."/>
            <person name="Talla E."/>
            <person name="Samson G."/>
            <person name="Jubin C."/>
            <person name="Poulain J."/>
            <person name="Vacherie B."/>
            <person name="Barbe V."/>
            <person name="Pelletier E."/>
            <person name="Sherman D.J."/>
            <person name="Westhof E."/>
            <person name="Weissenbach J."/>
            <person name="Baret P.V."/>
            <person name="Wincker P."/>
            <person name="Gaillardin C."/>
            <person name="Dujon B."/>
            <person name="Souciet J.L."/>
        </authorList>
    </citation>
    <scope>NUCLEOTIDE SEQUENCE [LARGE SCALE GENOMIC DNA]</scope>
    <source>
        <strain evidence="3">CBS 270.75 / DBVPG 7215 / KCTC 17166 / NRRL Y-17582</strain>
    </source>
</reference>
<protein>
    <recommendedName>
        <fullName evidence="4">Mrp8p</fullName>
    </recommendedName>
</protein>
<proteinExistence type="predicted"/>
<evidence type="ECO:0008006" key="4">
    <source>
        <dbReference type="Google" id="ProtNLM"/>
    </source>
</evidence>
<keyword evidence="3" id="KW-1185">Reference proteome</keyword>
<dbReference type="AlphaFoldDB" id="G8JXG2"/>
<dbReference type="HOGENOM" id="CLU_110337_0_0_1"/>
<dbReference type="Proteomes" id="UP000006790">
    <property type="component" value="Chromosome 8"/>
</dbReference>
<dbReference type="eggNOG" id="ENOG502RXKB">
    <property type="taxonomic scope" value="Eukaryota"/>
</dbReference>
<dbReference type="FunCoup" id="G8JXG2">
    <property type="interactions" value="170"/>
</dbReference>
<gene>
    <name evidence="2" type="ordered locus">Ecym_8253</name>
</gene>
<evidence type="ECO:0000313" key="3">
    <source>
        <dbReference type="Proteomes" id="UP000006790"/>
    </source>
</evidence>
<dbReference type="Pfam" id="PF07957">
    <property type="entry name" value="DUF3294"/>
    <property type="match status" value="1"/>
</dbReference>
<name>G8JXG2_ERECY</name>
<dbReference type="KEGG" id="erc:Ecym_8253"/>
<dbReference type="InParanoid" id="G8JXG2"/>
<dbReference type="OMA" id="ENFHIND"/>
<accession>G8JXG2</accession>
<dbReference type="GeneID" id="11469941"/>
<sequence>MSDELATLKKQVEELQSLVKRQSLLISKTGQSVLEMQVSKQKKDIADFDDNYLPAGSNNNNAGTLDTTGFATNEDLVQLVGELQGQLDSMEERSVRRVTNSTKTESKDFLTPLPNADGEIPDPKNGLFPLTLGHFEKLEDIKLYKLAKFYELLAPSIKEQEKFEEFLEGKVGDFHISETPDDDIEKELKSLSKEELDDIFNDVARYLGIRVRRGTDIC</sequence>
<evidence type="ECO:0000256" key="1">
    <source>
        <dbReference type="SAM" id="MobiDB-lite"/>
    </source>
</evidence>
<feature type="region of interest" description="Disordered" evidence="1">
    <location>
        <begin position="94"/>
        <end position="120"/>
    </location>
</feature>
<dbReference type="OrthoDB" id="4076200at2759"/>
<dbReference type="RefSeq" id="XP_003648353.1">
    <property type="nucleotide sequence ID" value="XM_003648305.1"/>
</dbReference>
<dbReference type="PIRSF" id="PIRSF022944">
    <property type="entry name" value="Ribosomal_MRP8_mit"/>
    <property type="match status" value="1"/>
</dbReference>
<organism evidence="2 3">
    <name type="scientific">Eremothecium cymbalariae (strain CBS 270.75 / DBVPG 7215 / KCTC 17166 / NRRL Y-17582)</name>
    <name type="common">Yeast</name>
    <dbReference type="NCBI Taxonomy" id="931890"/>
    <lineage>
        <taxon>Eukaryota</taxon>
        <taxon>Fungi</taxon>
        <taxon>Dikarya</taxon>
        <taxon>Ascomycota</taxon>
        <taxon>Saccharomycotina</taxon>
        <taxon>Saccharomycetes</taxon>
        <taxon>Saccharomycetales</taxon>
        <taxon>Saccharomycetaceae</taxon>
        <taxon>Eremothecium</taxon>
    </lineage>
</organism>
<evidence type="ECO:0000313" key="2">
    <source>
        <dbReference type="EMBL" id="AET41536.1"/>
    </source>
</evidence>
<dbReference type="InterPro" id="IPR012917">
    <property type="entry name" value="DUF3294"/>
</dbReference>
<dbReference type="EMBL" id="CP002504">
    <property type="protein sequence ID" value="AET41536.1"/>
    <property type="molecule type" value="Genomic_DNA"/>
</dbReference>